<dbReference type="Proteomes" id="UP001162972">
    <property type="component" value="Unassembled WGS sequence"/>
</dbReference>
<feature type="compositionally biased region" description="Polar residues" evidence="1">
    <location>
        <begin position="472"/>
        <end position="481"/>
    </location>
</feature>
<feature type="compositionally biased region" description="Polar residues" evidence="1">
    <location>
        <begin position="342"/>
        <end position="369"/>
    </location>
</feature>
<feature type="compositionally biased region" description="Low complexity" evidence="1">
    <location>
        <begin position="378"/>
        <end position="409"/>
    </location>
</feature>
<name>A0AAD6J926_9ROSI</name>
<feature type="compositionally biased region" description="Polar residues" evidence="1">
    <location>
        <begin position="417"/>
        <end position="430"/>
    </location>
</feature>
<feature type="domain" description="DUF4283" evidence="2">
    <location>
        <begin position="64"/>
        <end position="146"/>
    </location>
</feature>
<feature type="region of interest" description="Disordered" evidence="1">
    <location>
        <begin position="1"/>
        <end position="26"/>
    </location>
</feature>
<evidence type="ECO:0000313" key="3">
    <source>
        <dbReference type="EMBL" id="KAJ6397262.1"/>
    </source>
</evidence>
<dbReference type="AlphaFoldDB" id="A0AAD6J926"/>
<feature type="compositionally biased region" description="Basic and acidic residues" evidence="1">
    <location>
        <begin position="499"/>
        <end position="508"/>
    </location>
</feature>
<proteinExistence type="predicted"/>
<dbReference type="PANTHER" id="PTHR31286">
    <property type="entry name" value="GLYCINE-RICH CELL WALL STRUCTURAL PROTEIN 1.8-LIKE"/>
    <property type="match status" value="1"/>
</dbReference>
<accession>A0AAD6J926</accession>
<reference evidence="3" key="1">
    <citation type="submission" date="2022-10" db="EMBL/GenBank/DDBJ databases">
        <authorList>
            <person name="Hyden B.L."/>
            <person name="Feng K."/>
            <person name="Yates T."/>
            <person name="Jawdy S."/>
            <person name="Smart L.B."/>
            <person name="Muchero W."/>
        </authorList>
    </citation>
    <scope>NUCLEOTIDE SEQUENCE</scope>
    <source>
        <tissue evidence="3">Shoot tip</tissue>
    </source>
</reference>
<dbReference type="InterPro" id="IPR040256">
    <property type="entry name" value="At4g02000-like"/>
</dbReference>
<dbReference type="SUPFAM" id="SSF56219">
    <property type="entry name" value="DNase I-like"/>
    <property type="match status" value="1"/>
</dbReference>
<organism evidence="3 4">
    <name type="scientific">Salix udensis</name>
    <dbReference type="NCBI Taxonomy" id="889485"/>
    <lineage>
        <taxon>Eukaryota</taxon>
        <taxon>Viridiplantae</taxon>
        <taxon>Streptophyta</taxon>
        <taxon>Embryophyta</taxon>
        <taxon>Tracheophyta</taxon>
        <taxon>Spermatophyta</taxon>
        <taxon>Magnoliopsida</taxon>
        <taxon>eudicotyledons</taxon>
        <taxon>Gunneridae</taxon>
        <taxon>Pentapetalae</taxon>
        <taxon>rosids</taxon>
        <taxon>fabids</taxon>
        <taxon>Malpighiales</taxon>
        <taxon>Salicaceae</taxon>
        <taxon>Saliceae</taxon>
        <taxon>Salix</taxon>
    </lineage>
</organism>
<feature type="region of interest" description="Disordered" evidence="1">
    <location>
        <begin position="282"/>
        <end position="301"/>
    </location>
</feature>
<reference evidence="3" key="2">
    <citation type="journal article" date="2023" name="Int. J. Mol. Sci.">
        <title>De Novo Assembly and Annotation of 11 Diverse Shrub Willow (Salix) Genomes Reveals Novel Gene Organization in Sex-Linked Regions.</title>
        <authorList>
            <person name="Hyden B."/>
            <person name="Feng K."/>
            <person name="Yates T.B."/>
            <person name="Jawdy S."/>
            <person name="Cereghino C."/>
            <person name="Smart L.B."/>
            <person name="Muchero W."/>
        </authorList>
    </citation>
    <scope>NUCLEOTIDE SEQUENCE</scope>
    <source>
        <tissue evidence="3">Shoot tip</tissue>
    </source>
</reference>
<dbReference type="PANTHER" id="PTHR31286:SF99">
    <property type="entry name" value="DUF4283 DOMAIN-CONTAINING PROTEIN"/>
    <property type="match status" value="1"/>
</dbReference>
<evidence type="ECO:0000313" key="4">
    <source>
        <dbReference type="Proteomes" id="UP001162972"/>
    </source>
</evidence>
<keyword evidence="4" id="KW-1185">Reference proteome</keyword>
<dbReference type="InterPro" id="IPR036691">
    <property type="entry name" value="Endo/exonu/phosph_ase_sf"/>
</dbReference>
<feature type="region of interest" description="Disordered" evidence="1">
    <location>
        <begin position="472"/>
        <end position="508"/>
    </location>
</feature>
<evidence type="ECO:0000256" key="1">
    <source>
        <dbReference type="SAM" id="MobiDB-lite"/>
    </source>
</evidence>
<evidence type="ECO:0000259" key="2">
    <source>
        <dbReference type="Pfam" id="PF14111"/>
    </source>
</evidence>
<gene>
    <name evidence="3" type="ORF">OIU84_020264</name>
</gene>
<dbReference type="Gene3D" id="3.60.10.10">
    <property type="entry name" value="Endonuclease/exonuclease/phosphatase"/>
    <property type="match status" value="1"/>
</dbReference>
<protein>
    <recommendedName>
        <fullName evidence="2">DUF4283 domain-containing protein</fullName>
    </recommendedName>
</protein>
<dbReference type="InterPro" id="IPR025558">
    <property type="entry name" value="DUF4283"/>
</dbReference>
<sequence length="825" mass="92536">MASLTPTNTKVAPAEAQTAPDSKSWAEKVSISDSSSRFSLDPLQRHTSSNQMLVTEDMLHHSSDVWSRTMVGFIPGFKMSHRMVNTIASRVWRSRGLEHVSTMANGFMIFRFQSENQMQEVLEQGPWIFGGKAIILQQWHPSYKFDKNKISKIPVWIRLYGLPFPLWSKMGLSHAASMVGRPLACDSQTYTCSRLEYARLCVEIDACLPKVTTFEVVSPLSPDPIVVEVQYEWLPPHCQVCKLYGHSCKSQRPPMMKDPEKTTMHHVVSPHPHTPNIFLPSTTTEPTGNQNLASTKAPQNPSLLIAAATPPEDPKTTQTMSTLNTNLPSTSAVSKNKAVQHPPTTIATSNQFHLLTTNPSLTKPDQQNPPEDLPQILPQKTQTQTQPQKAQPQTQPQKTQPPAKPQKAQPQKKKETQSTLKNPPNPSSLGPISDPDSDTEPLANPPPNLPEAQATNLSPSIFSTNCTVSMMDSLGSQTTSSDDPKDSHEASSSSGTQPEAHESPPDNSKKIWSVQNWIKSHHLDVIGLIETKVTLSNLPRVERNLNLLDWDFFSNATVDSPCRILVGWNTQAYSLTNFHYNPQWITCDALSHKTQISTKLTFVYGHNSPSDRKPLWDYIPHNRSGGDSRWLGHHNDFHSATHQAQLFTLPYTGMSFTWTNGQRGLANIQKKLDWVMGNSCALETWPSVHSSFLPRCISDHSAAVLHLMPLGRSKPPPFKFLNFWTDRDDYKQHIDTIWKEPVPGNPMFRFLSKLSKVKQFLKSFHKHNTSNISARVSYAKQAWAHAQVTLDQDPSNDSLLEIERKAAKLYSDLCLDEEAFFKQKP</sequence>
<dbReference type="EMBL" id="JAPFFJ010000034">
    <property type="protein sequence ID" value="KAJ6397262.1"/>
    <property type="molecule type" value="Genomic_DNA"/>
</dbReference>
<feature type="compositionally biased region" description="Polar residues" evidence="1">
    <location>
        <begin position="316"/>
        <end position="334"/>
    </location>
</feature>
<feature type="region of interest" description="Disordered" evidence="1">
    <location>
        <begin position="306"/>
        <end position="455"/>
    </location>
</feature>
<dbReference type="Pfam" id="PF14111">
    <property type="entry name" value="DUF4283"/>
    <property type="match status" value="1"/>
</dbReference>
<comment type="caution">
    <text evidence="3">The sequence shown here is derived from an EMBL/GenBank/DDBJ whole genome shotgun (WGS) entry which is preliminary data.</text>
</comment>
<feature type="compositionally biased region" description="Polar residues" evidence="1">
    <location>
        <begin position="1"/>
        <end position="10"/>
    </location>
</feature>